<keyword evidence="3" id="KW-1185">Reference proteome</keyword>
<dbReference type="InterPro" id="IPR001466">
    <property type="entry name" value="Beta-lactam-related"/>
</dbReference>
<name>A0A328B1X7_9CAUL</name>
<dbReference type="Gene3D" id="3.40.710.10">
    <property type="entry name" value="DD-peptidase/beta-lactamase superfamily"/>
    <property type="match status" value="1"/>
</dbReference>
<proteinExistence type="predicted"/>
<protein>
    <recommendedName>
        <fullName evidence="1">Beta-lactamase-related domain-containing protein</fullName>
    </recommendedName>
</protein>
<dbReference type="OrthoDB" id="9808046at2"/>
<dbReference type="EMBL" id="QFYP01000001">
    <property type="protein sequence ID" value="RAK60525.1"/>
    <property type="molecule type" value="Genomic_DNA"/>
</dbReference>
<dbReference type="RefSeq" id="WP_111457818.1">
    <property type="nucleotide sequence ID" value="NZ_QFYP01000001.1"/>
</dbReference>
<dbReference type="Proteomes" id="UP000249842">
    <property type="component" value="Unassembled WGS sequence"/>
</dbReference>
<dbReference type="InterPro" id="IPR012338">
    <property type="entry name" value="Beta-lactam/transpept-like"/>
</dbReference>
<accession>A0A328B1X7</accession>
<sequence length="417" mass="45084">MDGGETLGGFTSEGLAQIPPALQAVVDAGDLSGFVTLIWRKGEIAQVNAVGFRDVEARAPMTRDTLFRIASMTKPVTSIAAMMLREEGKLRLEDPIARWLPEFADMQVLKDPTGPLEDTYPAPRDITVEDLMTHRAGLAYGFTSIGPIAHAHEERLGPALGTHLTPDAWLKALGSLPLSFAPGERFHYSHATEVLGFLVARIEGKPLGEVLKARIFGPLGMVDTDFWCPPEKRDRMAKLYRTDAPGEPLKDVSLPHVDSQPAFEAGGGGLISTADDYLKFARMMLGGGEVDGVRLVSPETLALMTANRLTDAQRQIPFMGFPFWSYQGFGLGVSMVTNPDIVAAVGGAASKDSFGWPGAFGTWWQADPSEDMAMIYLIQNSMPLGPEAARELATGEGLRARLALPVFQRLVYGALGR</sequence>
<gene>
    <name evidence="2" type="ORF">DJ021_12280</name>
</gene>
<evidence type="ECO:0000259" key="1">
    <source>
        <dbReference type="Pfam" id="PF00144"/>
    </source>
</evidence>
<dbReference type="PANTHER" id="PTHR43283:SF3">
    <property type="entry name" value="BETA-LACTAMASE FAMILY PROTEIN (AFU_ORTHOLOGUE AFUA_5G07500)"/>
    <property type="match status" value="1"/>
</dbReference>
<feature type="domain" description="Beta-lactamase-related" evidence="1">
    <location>
        <begin position="23"/>
        <end position="389"/>
    </location>
</feature>
<organism evidence="2 3">
    <name type="scientific">Phenylobacterium hankyongense</name>
    <dbReference type="NCBI Taxonomy" id="1813876"/>
    <lineage>
        <taxon>Bacteria</taxon>
        <taxon>Pseudomonadati</taxon>
        <taxon>Pseudomonadota</taxon>
        <taxon>Alphaproteobacteria</taxon>
        <taxon>Caulobacterales</taxon>
        <taxon>Caulobacteraceae</taxon>
        <taxon>Phenylobacterium</taxon>
    </lineage>
</organism>
<reference evidence="3" key="1">
    <citation type="submission" date="2018-05" db="EMBL/GenBank/DDBJ databases">
        <authorList>
            <person name="Li X."/>
        </authorList>
    </citation>
    <scope>NUCLEOTIDE SEQUENCE [LARGE SCALE GENOMIC DNA]</scope>
    <source>
        <strain evidence="3">HKS-05</strain>
    </source>
</reference>
<dbReference type="PANTHER" id="PTHR43283">
    <property type="entry name" value="BETA-LACTAMASE-RELATED"/>
    <property type="match status" value="1"/>
</dbReference>
<comment type="caution">
    <text evidence="2">The sequence shown here is derived from an EMBL/GenBank/DDBJ whole genome shotgun (WGS) entry which is preliminary data.</text>
</comment>
<dbReference type="Pfam" id="PF00144">
    <property type="entry name" value="Beta-lactamase"/>
    <property type="match status" value="1"/>
</dbReference>
<dbReference type="AlphaFoldDB" id="A0A328B1X7"/>
<evidence type="ECO:0000313" key="3">
    <source>
        <dbReference type="Proteomes" id="UP000249842"/>
    </source>
</evidence>
<evidence type="ECO:0000313" key="2">
    <source>
        <dbReference type="EMBL" id="RAK60525.1"/>
    </source>
</evidence>
<dbReference type="SUPFAM" id="SSF56601">
    <property type="entry name" value="beta-lactamase/transpeptidase-like"/>
    <property type="match status" value="1"/>
</dbReference>
<dbReference type="InterPro" id="IPR050789">
    <property type="entry name" value="Diverse_Enzym_Activities"/>
</dbReference>